<comment type="caution">
    <text evidence="3">The sequence shown here is derived from an EMBL/GenBank/DDBJ whole genome shotgun (WGS) entry which is preliminary data.</text>
</comment>
<feature type="compositionally biased region" description="Gly residues" evidence="1">
    <location>
        <begin position="168"/>
        <end position="178"/>
    </location>
</feature>
<name>A0A199UI12_ANACO</name>
<sequence length="324" mass="34629">MSYAAVSIAKKMAEMEPDWNLNGNDHLRRLLEFVPTILRQINCDSKNGQLTKCVKHKQESKDSSVGGDSSAGCAAPCLCRTYRATKKRARYRRGLEPPPSVPRHAGLCRMRQSGTAMRAVEKKQRNGTCGGRGRSRGLGGDGGSGSEDGRRGAAAGGGGKTWEEGEGDGGGGGAGGGTAAVEEETAVGTGGGGRRGGNNGRHPYPEHRHLLIIKKGEGFALPLLLADDDGVSACGCGSDGWLAENSADKGFLRDTRYVTVEEQIALFLNTLTKNVSNRTLQERFQHSGETTSRHFRQNRIGVIDGIYIRITISTSLAEKDRLLM</sequence>
<dbReference type="InterPro" id="IPR058353">
    <property type="entry name" value="DUF8040"/>
</dbReference>
<evidence type="ECO:0000256" key="1">
    <source>
        <dbReference type="SAM" id="MobiDB-lite"/>
    </source>
</evidence>
<organism evidence="3 4">
    <name type="scientific">Ananas comosus</name>
    <name type="common">Pineapple</name>
    <name type="synonym">Ananas ananas</name>
    <dbReference type="NCBI Taxonomy" id="4615"/>
    <lineage>
        <taxon>Eukaryota</taxon>
        <taxon>Viridiplantae</taxon>
        <taxon>Streptophyta</taxon>
        <taxon>Embryophyta</taxon>
        <taxon>Tracheophyta</taxon>
        <taxon>Spermatophyta</taxon>
        <taxon>Magnoliopsida</taxon>
        <taxon>Liliopsida</taxon>
        <taxon>Poales</taxon>
        <taxon>Bromeliaceae</taxon>
        <taxon>Bromelioideae</taxon>
        <taxon>Ananas</taxon>
    </lineage>
</organism>
<feature type="compositionally biased region" description="Gly residues" evidence="1">
    <location>
        <begin position="128"/>
        <end position="146"/>
    </location>
</feature>
<dbReference type="AlphaFoldDB" id="A0A199UI12"/>
<dbReference type="Proteomes" id="UP000092600">
    <property type="component" value="Unassembled WGS sequence"/>
</dbReference>
<feature type="region of interest" description="Disordered" evidence="1">
    <location>
        <begin position="88"/>
        <end position="179"/>
    </location>
</feature>
<dbReference type="EMBL" id="LSRQ01007998">
    <property type="protein sequence ID" value="OAY64341.1"/>
    <property type="molecule type" value="Genomic_DNA"/>
</dbReference>
<feature type="domain" description="DUF8040" evidence="2">
    <location>
        <begin position="247"/>
        <end position="297"/>
    </location>
</feature>
<evidence type="ECO:0000313" key="3">
    <source>
        <dbReference type="EMBL" id="OAY64341.1"/>
    </source>
</evidence>
<accession>A0A199UI12</accession>
<gene>
    <name evidence="3" type="ORF">ACMD2_21457</name>
</gene>
<dbReference type="Pfam" id="PF26138">
    <property type="entry name" value="DUF8040"/>
    <property type="match status" value="1"/>
</dbReference>
<protein>
    <recommendedName>
        <fullName evidence="2">DUF8040 domain-containing protein</fullName>
    </recommendedName>
</protein>
<evidence type="ECO:0000259" key="2">
    <source>
        <dbReference type="Pfam" id="PF26138"/>
    </source>
</evidence>
<proteinExistence type="predicted"/>
<reference evidence="3 4" key="1">
    <citation type="journal article" date="2016" name="DNA Res.">
        <title>The draft genome of MD-2 pineapple using hybrid error correction of long reads.</title>
        <authorList>
            <person name="Redwan R.M."/>
            <person name="Saidin A."/>
            <person name="Kumar S.V."/>
        </authorList>
    </citation>
    <scope>NUCLEOTIDE SEQUENCE [LARGE SCALE GENOMIC DNA]</scope>
    <source>
        <strain evidence="4">cv. MD2</strain>
        <tissue evidence="3">Leaf</tissue>
    </source>
</reference>
<evidence type="ECO:0000313" key="4">
    <source>
        <dbReference type="Proteomes" id="UP000092600"/>
    </source>
</evidence>